<evidence type="ECO:0000256" key="1">
    <source>
        <dbReference type="ARBA" id="ARBA00022801"/>
    </source>
</evidence>
<feature type="signal peptide" evidence="2">
    <location>
        <begin position="1"/>
        <end position="21"/>
    </location>
</feature>
<keyword evidence="5" id="KW-1185">Reference proteome</keyword>
<dbReference type="Pfam" id="PF00144">
    <property type="entry name" value="Beta-lactamase"/>
    <property type="match status" value="1"/>
</dbReference>
<name>A0A6V8MDM5_9BACT</name>
<keyword evidence="1 4" id="KW-0378">Hydrolase</keyword>
<feature type="domain" description="Beta-lactamase-related" evidence="3">
    <location>
        <begin position="27"/>
        <end position="344"/>
    </location>
</feature>
<dbReference type="AlphaFoldDB" id="A0A6V8MDM5"/>
<dbReference type="SUPFAM" id="SSF56601">
    <property type="entry name" value="beta-lactamase/transpeptidase-like"/>
    <property type="match status" value="1"/>
</dbReference>
<gene>
    <name evidence="4" type="ORF">GMST_03920</name>
</gene>
<dbReference type="PANTHER" id="PTHR43283:SF11">
    <property type="entry name" value="BETA-LACTAMASE-RELATED DOMAIN-CONTAINING PROTEIN"/>
    <property type="match status" value="1"/>
</dbReference>
<organism evidence="4 5">
    <name type="scientific">Geomonas silvestris</name>
    <dbReference type="NCBI Taxonomy" id="2740184"/>
    <lineage>
        <taxon>Bacteria</taxon>
        <taxon>Pseudomonadati</taxon>
        <taxon>Thermodesulfobacteriota</taxon>
        <taxon>Desulfuromonadia</taxon>
        <taxon>Geobacterales</taxon>
        <taxon>Geobacteraceae</taxon>
        <taxon>Geomonas</taxon>
    </lineage>
</organism>
<dbReference type="PANTHER" id="PTHR43283">
    <property type="entry name" value="BETA-LACTAMASE-RELATED"/>
    <property type="match status" value="1"/>
</dbReference>
<dbReference type="Gene3D" id="3.40.710.10">
    <property type="entry name" value="DD-peptidase/beta-lactamase superfamily"/>
    <property type="match status" value="1"/>
</dbReference>
<protein>
    <submittedName>
        <fullName evidence="4">Metal-dependent hydrolase</fullName>
    </submittedName>
</protein>
<proteinExistence type="predicted"/>
<dbReference type="InterPro" id="IPR012338">
    <property type="entry name" value="Beta-lactam/transpept-like"/>
</dbReference>
<sequence>MLYFRSLLFFLAISLASSCFAADTARIDALVADAMARNLVAGAVVLIGSHDRVLFERAYGRVGAAPEARAMTVDTVFDVASLTKVVATTPAVLKLAEEGRISLLDPLTKWFPEFVGHGKDEIRVLNLLTHTSGLDDIPLVSGSALKSAIEGAAAQKLKGEVGSRFKYADLNFILLAELTRRATGAGLDLYSHASFYQPLGMVNTGFNPKNRERCSSTVCEDRVLTGEVQDYLARQLGGVAGHAGLFSTAHDLARFCRMMLGGGSLEGRRVLAQRTVDQMTAPYFSRGGEVVRGLGWDIASPYSSPRGEKFSRVSFGHTGYSGSSIWIDPVSDTFVVLLSARLDYKKVHDFSRLRGELSTLAAELFGLPAELREMAASMMAD</sequence>
<comment type="caution">
    <text evidence="4">The sequence shown here is derived from an EMBL/GenBank/DDBJ whole genome shotgun (WGS) entry which is preliminary data.</text>
</comment>
<dbReference type="Proteomes" id="UP000556026">
    <property type="component" value="Unassembled WGS sequence"/>
</dbReference>
<evidence type="ECO:0000313" key="4">
    <source>
        <dbReference type="EMBL" id="GFO58067.1"/>
    </source>
</evidence>
<dbReference type="EMBL" id="BLXX01000001">
    <property type="protein sequence ID" value="GFO58067.1"/>
    <property type="molecule type" value="Genomic_DNA"/>
</dbReference>
<keyword evidence="2" id="KW-0732">Signal</keyword>
<feature type="chain" id="PRO_5028114087" evidence="2">
    <location>
        <begin position="22"/>
        <end position="381"/>
    </location>
</feature>
<evidence type="ECO:0000256" key="2">
    <source>
        <dbReference type="SAM" id="SignalP"/>
    </source>
</evidence>
<dbReference type="PROSITE" id="PS51257">
    <property type="entry name" value="PROKAR_LIPOPROTEIN"/>
    <property type="match status" value="1"/>
</dbReference>
<reference evidence="5" key="1">
    <citation type="submission" date="2020-06" db="EMBL/GenBank/DDBJ databases">
        <title>Draft genomic sequence of Geomonas sp. Red330.</title>
        <authorList>
            <person name="Itoh H."/>
            <person name="Zhenxing X."/>
            <person name="Ushijima N."/>
            <person name="Masuda Y."/>
            <person name="Shiratori Y."/>
            <person name="Senoo K."/>
        </authorList>
    </citation>
    <scope>NUCLEOTIDE SEQUENCE [LARGE SCALE GENOMIC DNA]</scope>
    <source>
        <strain evidence="5">Red330</strain>
    </source>
</reference>
<dbReference type="GO" id="GO:0016787">
    <property type="term" value="F:hydrolase activity"/>
    <property type="evidence" value="ECO:0007669"/>
    <property type="project" value="UniProtKB-KW"/>
</dbReference>
<dbReference type="RefSeq" id="WP_183352915.1">
    <property type="nucleotide sequence ID" value="NZ_BLXX01000001.1"/>
</dbReference>
<evidence type="ECO:0000259" key="3">
    <source>
        <dbReference type="Pfam" id="PF00144"/>
    </source>
</evidence>
<dbReference type="InterPro" id="IPR050789">
    <property type="entry name" value="Diverse_Enzym_Activities"/>
</dbReference>
<accession>A0A6V8MDM5</accession>
<dbReference type="InterPro" id="IPR001466">
    <property type="entry name" value="Beta-lactam-related"/>
</dbReference>
<evidence type="ECO:0000313" key="5">
    <source>
        <dbReference type="Proteomes" id="UP000556026"/>
    </source>
</evidence>